<protein>
    <submittedName>
        <fullName evidence="1">Uncharacterized protein</fullName>
    </submittedName>
</protein>
<dbReference type="Proteomes" id="UP000187209">
    <property type="component" value="Unassembled WGS sequence"/>
</dbReference>
<evidence type="ECO:0000313" key="1">
    <source>
        <dbReference type="EMBL" id="OMJ66966.1"/>
    </source>
</evidence>
<dbReference type="EMBL" id="MPUH01001593">
    <property type="protein sequence ID" value="OMJ66966.1"/>
    <property type="molecule type" value="Genomic_DNA"/>
</dbReference>
<gene>
    <name evidence="1" type="ORF">SteCoe_36017</name>
</gene>
<reference evidence="1 2" key="1">
    <citation type="submission" date="2016-11" db="EMBL/GenBank/DDBJ databases">
        <title>The macronuclear genome of Stentor coeruleus: a giant cell with tiny introns.</title>
        <authorList>
            <person name="Slabodnick M."/>
            <person name="Ruby J.G."/>
            <person name="Reiff S.B."/>
            <person name="Swart E.C."/>
            <person name="Gosai S."/>
            <person name="Prabakaran S."/>
            <person name="Witkowska E."/>
            <person name="Larue G.E."/>
            <person name="Fisher S."/>
            <person name="Freeman R.M."/>
            <person name="Gunawardena J."/>
            <person name="Chu W."/>
            <person name="Stover N.A."/>
            <person name="Gregory B.D."/>
            <person name="Nowacki M."/>
            <person name="Derisi J."/>
            <person name="Roy S.W."/>
            <person name="Marshall W.F."/>
            <person name="Sood P."/>
        </authorList>
    </citation>
    <scope>NUCLEOTIDE SEQUENCE [LARGE SCALE GENOMIC DNA]</scope>
    <source>
        <strain evidence="1">WM001</strain>
    </source>
</reference>
<sequence>MMIRLTRGLSSITQLKELSALAEKEFTKKTKDFISAYEKYIEKNSEDIYCYSLKITPSQQERADMVANEILSLSPLHFRALVYLSKDSEKRNFNYQPHIEEKENTGEDIWSQGIWPSIHPTNLEFQKEIEEFGLLGHHGLPKAFIEKLLAGETLTRN</sequence>
<organism evidence="1 2">
    <name type="scientific">Stentor coeruleus</name>
    <dbReference type="NCBI Taxonomy" id="5963"/>
    <lineage>
        <taxon>Eukaryota</taxon>
        <taxon>Sar</taxon>
        <taxon>Alveolata</taxon>
        <taxon>Ciliophora</taxon>
        <taxon>Postciliodesmatophora</taxon>
        <taxon>Heterotrichea</taxon>
        <taxon>Heterotrichida</taxon>
        <taxon>Stentoridae</taxon>
        <taxon>Stentor</taxon>
    </lineage>
</organism>
<name>A0A1R2AR46_9CILI</name>
<evidence type="ECO:0000313" key="2">
    <source>
        <dbReference type="Proteomes" id="UP000187209"/>
    </source>
</evidence>
<proteinExistence type="predicted"/>
<comment type="caution">
    <text evidence="1">The sequence shown here is derived from an EMBL/GenBank/DDBJ whole genome shotgun (WGS) entry which is preliminary data.</text>
</comment>
<accession>A0A1R2AR46</accession>
<dbReference type="AlphaFoldDB" id="A0A1R2AR46"/>
<keyword evidence="2" id="KW-1185">Reference proteome</keyword>